<proteinExistence type="predicted"/>
<feature type="compositionally biased region" description="Low complexity" evidence="1">
    <location>
        <begin position="1"/>
        <end position="19"/>
    </location>
</feature>
<name>A0A392W529_9FABA</name>
<reference evidence="2 3" key="1">
    <citation type="journal article" date="2018" name="Front. Plant Sci.">
        <title>Red Clover (Trifolium pratense) and Zigzag Clover (T. medium) - A Picture of Genomic Similarities and Differences.</title>
        <authorList>
            <person name="Dluhosova J."/>
            <person name="Istvanek J."/>
            <person name="Nedelnik J."/>
            <person name="Repkova J."/>
        </authorList>
    </citation>
    <scope>NUCLEOTIDE SEQUENCE [LARGE SCALE GENOMIC DNA]</scope>
    <source>
        <strain evidence="3">cv. 10/8</strain>
        <tissue evidence="2">Leaf</tissue>
    </source>
</reference>
<dbReference type="AlphaFoldDB" id="A0A392W529"/>
<comment type="caution">
    <text evidence="2">The sequence shown here is derived from an EMBL/GenBank/DDBJ whole genome shotgun (WGS) entry which is preliminary data.</text>
</comment>
<organism evidence="2 3">
    <name type="scientific">Trifolium medium</name>
    <dbReference type="NCBI Taxonomy" id="97028"/>
    <lineage>
        <taxon>Eukaryota</taxon>
        <taxon>Viridiplantae</taxon>
        <taxon>Streptophyta</taxon>
        <taxon>Embryophyta</taxon>
        <taxon>Tracheophyta</taxon>
        <taxon>Spermatophyta</taxon>
        <taxon>Magnoliopsida</taxon>
        <taxon>eudicotyledons</taxon>
        <taxon>Gunneridae</taxon>
        <taxon>Pentapetalae</taxon>
        <taxon>rosids</taxon>
        <taxon>fabids</taxon>
        <taxon>Fabales</taxon>
        <taxon>Fabaceae</taxon>
        <taxon>Papilionoideae</taxon>
        <taxon>50 kb inversion clade</taxon>
        <taxon>NPAAA clade</taxon>
        <taxon>Hologalegina</taxon>
        <taxon>IRL clade</taxon>
        <taxon>Trifolieae</taxon>
        <taxon>Trifolium</taxon>
    </lineage>
</organism>
<feature type="compositionally biased region" description="Basic and acidic residues" evidence="1">
    <location>
        <begin position="20"/>
        <end position="35"/>
    </location>
</feature>
<sequence length="47" mass="5117">SEDHIVVNSSSNESVNTISIEKDHSESADQGKNDDNDVVNVDDIESE</sequence>
<keyword evidence="3" id="KW-1185">Reference proteome</keyword>
<feature type="non-terminal residue" evidence="2">
    <location>
        <position position="1"/>
    </location>
</feature>
<evidence type="ECO:0000313" key="2">
    <source>
        <dbReference type="EMBL" id="MCI94853.1"/>
    </source>
</evidence>
<protein>
    <submittedName>
        <fullName evidence="2">Uncharacterized protein</fullName>
    </submittedName>
</protein>
<accession>A0A392W529</accession>
<feature type="compositionally biased region" description="Acidic residues" evidence="1">
    <location>
        <begin position="36"/>
        <end position="47"/>
    </location>
</feature>
<dbReference type="EMBL" id="LXQA011368399">
    <property type="protein sequence ID" value="MCI94853.1"/>
    <property type="molecule type" value="Genomic_DNA"/>
</dbReference>
<evidence type="ECO:0000313" key="3">
    <source>
        <dbReference type="Proteomes" id="UP000265520"/>
    </source>
</evidence>
<feature type="region of interest" description="Disordered" evidence="1">
    <location>
        <begin position="1"/>
        <end position="47"/>
    </location>
</feature>
<dbReference type="Proteomes" id="UP000265520">
    <property type="component" value="Unassembled WGS sequence"/>
</dbReference>
<evidence type="ECO:0000256" key="1">
    <source>
        <dbReference type="SAM" id="MobiDB-lite"/>
    </source>
</evidence>